<sequence>MMEEDSRPVNVELESRCKKEQDHSMGAYTLAHTHWEQLSWGSVSCSRARRHPTSGAGDRTNNCEIAGRPLYLLRHCRMVSRRQGAVHETSHWTNKKYALMMALDEKSGDGDWSRVMD</sequence>
<name>A0A6G1P7X0_CHAAH</name>
<organism evidence="1 2">
    <name type="scientific">Channa argus</name>
    <name type="common">Northern snakehead</name>
    <name type="synonym">Ophicephalus argus</name>
    <dbReference type="NCBI Taxonomy" id="215402"/>
    <lineage>
        <taxon>Eukaryota</taxon>
        <taxon>Metazoa</taxon>
        <taxon>Chordata</taxon>
        <taxon>Craniata</taxon>
        <taxon>Vertebrata</taxon>
        <taxon>Euteleostomi</taxon>
        <taxon>Actinopterygii</taxon>
        <taxon>Neopterygii</taxon>
        <taxon>Teleostei</taxon>
        <taxon>Neoteleostei</taxon>
        <taxon>Acanthomorphata</taxon>
        <taxon>Anabantaria</taxon>
        <taxon>Anabantiformes</taxon>
        <taxon>Channoidei</taxon>
        <taxon>Channidae</taxon>
        <taxon>Channa</taxon>
    </lineage>
</organism>
<protein>
    <submittedName>
        <fullName evidence="1">Uncharacterized protein</fullName>
    </submittedName>
</protein>
<dbReference type="Proteomes" id="UP000503349">
    <property type="component" value="Chromosome 2"/>
</dbReference>
<accession>A0A6G1P7X0</accession>
<evidence type="ECO:0000313" key="2">
    <source>
        <dbReference type="Proteomes" id="UP000503349"/>
    </source>
</evidence>
<reference evidence="2" key="2">
    <citation type="submission" date="2019-02" db="EMBL/GenBank/DDBJ databases">
        <title>Opniocepnalus argus Var Kimnra genome.</title>
        <authorList>
            <person name="Zhou C."/>
            <person name="Xiao S."/>
        </authorList>
    </citation>
    <scope>NUCLEOTIDE SEQUENCE [LARGE SCALE GENOMIC DNA]</scope>
</reference>
<dbReference type="AlphaFoldDB" id="A0A6G1P7X0"/>
<reference evidence="1 2" key="1">
    <citation type="submission" date="2019-02" db="EMBL/GenBank/DDBJ databases">
        <title>Opniocepnalus argus genome.</title>
        <authorList>
            <person name="Zhou C."/>
            <person name="Xiao S."/>
        </authorList>
    </citation>
    <scope>NUCLEOTIDE SEQUENCE [LARGE SCALE GENOMIC DNA]</scope>
    <source>
        <strain evidence="1">OARG1902GOOAL</strain>
        <tissue evidence="1">Muscle</tissue>
    </source>
</reference>
<gene>
    <name evidence="1" type="ORF">EXN66_Car001896</name>
</gene>
<proteinExistence type="predicted"/>
<evidence type="ECO:0000313" key="1">
    <source>
        <dbReference type="EMBL" id="KAF3686224.1"/>
    </source>
</evidence>
<keyword evidence="2" id="KW-1185">Reference proteome</keyword>
<dbReference type="EMBL" id="CM015713">
    <property type="protein sequence ID" value="KAF3686224.1"/>
    <property type="molecule type" value="Genomic_DNA"/>
</dbReference>